<evidence type="ECO:0000259" key="2">
    <source>
        <dbReference type="Pfam" id="PF12706"/>
    </source>
</evidence>
<dbReference type="Pfam" id="PF12706">
    <property type="entry name" value="Lactamase_B_2"/>
    <property type="match status" value="1"/>
</dbReference>
<dbReference type="PANTHER" id="PTHR43546">
    <property type="entry name" value="UPF0173 METAL-DEPENDENT HYDROLASE MJ1163-RELATED"/>
    <property type="match status" value="1"/>
</dbReference>
<dbReference type="PhylomeDB" id="S7ZQZ4"/>
<dbReference type="Proteomes" id="UP000019376">
    <property type="component" value="Unassembled WGS sequence"/>
</dbReference>
<name>S7ZQZ4_PENO1</name>
<accession>S7ZQZ4</accession>
<dbReference type="SUPFAM" id="SSF56281">
    <property type="entry name" value="Metallo-hydrolase/oxidoreductase"/>
    <property type="match status" value="1"/>
</dbReference>
<feature type="domain" description="Metallo-beta-lactamase" evidence="2">
    <location>
        <begin position="117"/>
        <end position="332"/>
    </location>
</feature>
<dbReference type="EMBL" id="KB644415">
    <property type="protein sequence ID" value="EPS33150.1"/>
    <property type="molecule type" value="Genomic_DNA"/>
</dbReference>
<sequence>MQRIFINPTDQKAPTRDLPASIIPPDVLPPSKTTQSHPTTDGGLDNASLYYVGAATVIMSVKLNPPAFFFFLGSDPRRKCANPGSGVREWAGIRIMTDPNFIHAGNHAHFGAGLSSARRTNPAVELHDLPRIDLVLLSHLHGDHFDQKVEACLRRDVPIITTPHARAQLIDRSDDSFTNVSALRPWEVGLVEIGGTGGTKRPLLRITGTPGQHVPRNTVAELLNKWAQAIPPNNGWILEFGTSANSHDMTDFTSGYRIYITGDTLMNESLNPIHERWNPTHDPIDLMLAHLGGTMIPSPAVSPLAFQVSMDAGQAVRLIKLMEPTVMIPLHFEDYVNQTGSLAEFLDLMKQAGLEKKVIVLERRESFGFRVRGQVGRVRAEEVYFGGGQNI</sequence>
<evidence type="ECO:0000313" key="4">
    <source>
        <dbReference type="Proteomes" id="UP000019376"/>
    </source>
</evidence>
<dbReference type="InterPro" id="IPR050114">
    <property type="entry name" value="UPF0173_UPF0282_UlaG_hydrolase"/>
</dbReference>
<dbReference type="Gene3D" id="3.60.15.10">
    <property type="entry name" value="Ribonuclease Z/Hydroxyacylglutathione hydrolase-like"/>
    <property type="match status" value="1"/>
</dbReference>
<dbReference type="eggNOG" id="ENOG502RW27">
    <property type="taxonomic scope" value="Eukaryota"/>
</dbReference>
<dbReference type="HOGENOM" id="CLU_051050_0_1_1"/>
<dbReference type="AlphaFoldDB" id="S7ZQZ4"/>
<reference evidence="3 4" key="1">
    <citation type="journal article" date="2013" name="PLoS ONE">
        <title>Genomic and secretomic analyses reveal unique features of the lignocellulolytic enzyme system of Penicillium decumbens.</title>
        <authorList>
            <person name="Liu G."/>
            <person name="Zhang L."/>
            <person name="Wei X."/>
            <person name="Zou G."/>
            <person name="Qin Y."/>
            <person name="Ma L."/>
            <person name="Li J."/>
            <person name="Zheng H."/>
            <person name="Wang S."/>
            <person name="Wang C."/>
            <person name="Xun L."/>
            <person name="Zhao G.-P."/>
            <person name="Zhou Z."/>
            <person name="Qu Y."/>
        </authorList>
    </citation>
    <scope>NUCLEOTIDE SEQUENCE [LARGE SCALE GENOMIC DNA]</scope>
    <source>
        <strain evidence="4">114-2 / CGMCC 5302</strain>
    </source>
</reference>
<gene>
    <name evidence="3" type="ORF">PDE_08112</name>
</gene>
<dbReference type="PANTHER" id="PTHR43546:SF7">
    <property type="entry name" value="METALLO-BETA-LACTAMASE DOMAIN-CONTAINING PROTEIN"/>
    <property type="match status" value="1"/>
</dbReference>
<feature type="region of interest" description="Disordered" evidence="1">
    <location>
        <begin position="1"/>
        <end position="42"/>
    </location>
</feature>
<proteinExistence type="predicted"/>
<organism evidence="3 4">
    <name type="scientific">Penicillium oxalicum (strain 114-2 / CGMCC 5302)</name>
    <name type="common">Penicillium decumbens</name>
    <dbReference type="NCBI Taxonomy" id="933388"/>
    <lineage>
        <taxon>Eukaryota</taxon>
        <taxon>Fungi</taxon>
        <taxon>Dikarya</taxon>
        <taxon>Ascomycota</taxon>
        <taxon>Pezizomycotina</taxon>
        <taxon>Eurotiomycetes</taxon>
        <taxon>Eurotiomycetidae</taxon>
        <taxon>Eurotiales</taxon>
        <taxon>Aspergillaceae</taxon>
        <taxon>Penicillium</taxon>
    </lineage>
</organism>
<evidence type="ECO:0000313" key="3">
    <source>
        <dbReference type="EMBL" id="EPS33150.1"/>
    </source>
</evidence>
<evidence type="ECO:0000256" key="1">
    <source>
        <dbReference type="SAM" id="MobiDB-lite"/>
    </source>
</evidence>
<dbReference type="InterPro" id="IPR001279">
    <property type="entry name" value="Metallo-B-lactamas"/>
</dbReference>
<dbReference type="OrthoDB" id="332863at2759"/>
<dbReference type="InterPro" id="IPR036866">
    <property type="entry name" value="RibonucZ/Hydroxyglut_hydro"/>
</dbReference>
<keyword evidence="4" id="KW-1185">Reference proteome</keyword>
<protein>
    <recommendedName>
        <fullName evidence="2">Metallo-beta-lactamase domain-containing protein</fullName>
    </recommendedName>
</protein>